<comment type="caution">
    <text evidence="2">The sequence shown here is derived from an EMBL/GenBank/DDBJ whole genome shotgun (WGS) entry which is preliminary data.</text>
</comment>
<feature type="chain" id="PRO_5022872078" evidence="1">
    <location>
        <begin position="30"/>
        <end position="236"/>
    </location>
</feature>
<dbReference type="Proteomes" id="UP000325081">
    <property type="component" value="Unassembled WGS sequence"/>
</dbReference>
<dbReference type="EMBL" id="BKCP01004861">
    <property type="protein sequence ID" value="GER34260.1"/>
    <property type="molecule type" value="Genomic_DNA"/>
</dbReference>
<proteinExistence type="predicted"/>
<sequence>CSLPILSDPLFACSPTFLLLILTASRALGENFLSGEGQLSIFLKSCPFTSAKYSTVSSASATCSQTVSKSKFFDFLPFLPVSSNFALRIPRVVRRFSSRAPSIESLSRIFRSFSQLFLGSSTLSSFSISESEERRRDSPMVSSGLSQARSRGMSFMAEVNFRVFLDAFGNSTFCEAWACLFAPLVSRLLANELFSGCVVSEEAHLRGASMTGAYACSRDFNTMISFSIERMFPFIS</sequence>
<dbReference type="AlphaFoldDB" id="A0A5A7PNA2"/>
<accession>A0A5A7PNA2</accession>
<gene>
    <name evidence="2" type="ORF">STAS_10464</name>
</gene>
<evidence type="ECO:0000313" key="2">
    <source>
        <dbReference type="EMBL" id="GER34260.1"/>
    </source>
</evidence>
<evidence type="ECO:0000313" key="3">
    <source>
        <dbReference type="Proteomes" id="UP000325081"/>
    </source>
</evidence>
<evidence type="ECO:0000256" key="1">
    <source>
        <dbReference type="SAM" id="SignalP"/>
    </source>
</evidence>
<protein>
    <submittedName>
        <fullName evidence="2">Leucine rich repeat protein</fullName>
    </submittedName>
</protein>
<name>A0A5A7PNA2_STRAF</name>
<keyword evidence="3" id="KW-1185">Reference proteome</keyword>
<feature type="non-terminal residue" evidence="2">
    <location>
        <position position="1"/>
    </location>
</feature>
<feature type="signal peptide" evidence="1">
    <location>
        <begin position="1"/>
        <end position="29"/>
    </location>
</feature>
<keyword evidence="1" id="KW-0732">Signal</keyword>
<feature type="non-terminal residue" evidence="2">
    <location>
        <position position="236"/>
    </location>
</feature>
<reference evidence="3" key="1">
    <citation type="journal article" date="2019" name="Curr. Biol.">
        <title>Genome Sequence of Striga asiatica Provides Insight into the Evolution of Plant Parasitism.</title>
        <authorList>
            <person name="Yoshida S."/>
            <person name="Kim S."/>
            <person name="Wafula E.K."/>
            <person name="Tanskanen J."/>
            <person name="Kim Y.M."/>
            <person name="Honaas L."/>
            <person name="Yang Z."/>
            <person name="Spallek T."/>
            <person name="Conn C.E."/>
            <person name="Ichihashi Y."/>
            <person name="Cheong K."/>
            <person name="Cui S."/>
            <person name="Der J.P."/>
            <person name="Gundlach H."/>
            <person name="Jiao Y."/>
            <person name="Hori C."/>
            <person name="Ishida J.K."/>
            <person name="Kasahara H."/>
            <person name="Kiba T."/>
            <person name="Kim M.S."/>
            <person name="Koo N."/>
            <person name="Laohavisit A."/>
            <person name="Lee Y.H."/>
            <person name="Lumba S."/>
            <person name="McCourt P."/>
            <person name="Mortimer J.C."/>
            <person name="Mutuku J.M."/>
            <person name="Nomura T."/>
            <person name="Sasaki-Sekimoto Y."/>
            <person name="Seto Y."/>
            <person name="Wang Y."/>
            <person name="Wakatake T."/>
            <person name="Sakakibara H."/>
            <person name="Demura T."/>
            <person name="Yamaguchi S."/>
            <person name="Yoneyama K."/>
            <person name="Manabe R.I."/>
            <person name="Nelson D.C."/>
            <person name="Schulman A.H."/>
            <person name="Timko M.P."/>
            <person name="dePamphilis C.W."/>
            <person name="Choi D."/>
            <person name="Shirasu K."/>
        </authorList>
    </citation>
    <scope>NUCLEOTIDE SEQUENCE [LARGE SCALE GENOMIC DNA]</scope>
    <source>
        <strain evidence="3">cv. UVA1</strain>
    </source>
</reference>
<organism evidence="2 3">
    <name type="scientific">Striga asiatica</name>
    <name type="common">Asiatic witchweed</name>
    <name type="synonym">Buchnera asiatica</name>
    <dbReference type="NCBI Taxonomy" id="4170"/>
    <lineage>
        <taxon>Eukaryota</taxon>
        <taxon>Viridiplantae</taxon>
        <taxon>Streptophyta</taxon>
        <taxon>Embryophyta</taxon>
        <taxon>Tracheophyta</taxon>
        <taxon>Spermatophyta</taxon>
        <taxon>Magnoliopsida</taxon>
        <taxon>eudicotyledons</taxon>
        <taxon>Gunneridae</taxon>
        <taxon>Pentapetalae</taxon>
        <taxon>asterids</taxon>
        <taxon>lamiids</taxon>
        <taxon>Lamiales</taxon>
        <taxon>Orobanchaceae</taxon>
        <taxon>Buchnereae</taxon>
        <taxon>Striga</taxon>
    </lineage>
</organism>